<reference evidence="5" key="1">
    <citation type="submission" date="2021-04" db="EMBL/GenBank/DDBJ databases">
        <authorList>
            <person name="Yoon J."/>
        </authorList>
    </citation>
    <scope>NUCLEOTIDE SEQUENCE</scope>
    <source>
        <strain evidence="5">KMU-90</strain>
    </source>
</reference>
<comment type="caution">
    <text evidence="5">The sequence shown here is derived from an EMBL/GenBank/DDBJ whole genome shotgun (WGS) entry which is preliminary data.</text>
</comment>
<evidence type="ECO:0000256" key="3">
    <source>
        <dbReference type="ARBA" id="ARBA00022840"/>
    </source>
</evidence>
<protein>
    <submittedName>
        <fullName evidence="5">Universal stress protein</fullName>
    </submittedName>
</protein>
<evidence type="ECO:0000313" key="6">
    <source>
        <dbReference type="Proteomes" id="UP000681356"/>
    </source>
</evidence>
<evidence type="ECO:0000256" key="1">
    <source>
        <dbReference type="ARBA" id="ARBA00008791"/>
    </source>
</evidence>
<name>A0A8J7W8J9_9RHOB</name>
<dbReference type="CDD" id="cd00293">
    <property type="entry name" value="USP-like"/>
    <property type="match status" value="2"/>
</dbReference>
<dbReference type="PANTHER" id="PTHR46268:SF27">
    <property type="entry name" value="UNIVERSAL STRESS PROTEIN RV2623"/>
    <property type="match status" value="1"/>
</dbReference>
<accession>A0A8J7W8J9</accession>
<dbReference type="InterPro" id="IPR014729">
    <property type="entry name" value="Rossmann-like_a/b/a_fold"/>
</dbReference>
<dbReference type="AlphaFoldDB" id="A0A8J7W8J9"/>
<dbReference type="InterPro" id="IPR006015">
    <property type="entry name" value="Universal_stress_UspA"/>
</dbReference>
<feature type="domain" description="UspA" evidence="4">
    <location>
        <begin position="1"/>
        <end position="131"/>
    </location>
</feature>
<keyword evidence="3" id="KW-0067">ATP-binding</keyword>
<proteinExistence type="inferred from homology"/>
<dbReference type="EMBL" id="JAGTUU010000001">
    <property type="protein sequence ID" value="MBS0122870.1"/>
    <property type="molecule type" value="Genomic_DNA"/>
</dbReference>
<feature type="domain" description="UspA" evidence="4">
    <location>
        <begin position="138"/>
        <end position="274"/>
    </location>
</feature>
<dbReference type="Gene3D" id="3.40.50.620">
    <property type="entry name" value="HUPs"/>
    <property type="match status" value="2"/>
</dbReference>
<dbReference type="SUPFAM" id="SSF52402">
    <property type="entry name" value="Adenine nucleotide alpha hydrolases-like"/>
    <property type="match status" value="2"/>
</dbReference>
<dbReference type="InterPro" id="IPR006016">
    <property type="entry name" value="UspA"/>
</dbReference>
<evidence type="ECO:0000313" key="5">
    <source>
        <dbReference type="EMBL" id="MBS0122870.1"/>
    </source>
</evidence>
<dbReference type="RefSeq" id="WP_212534840.1">
    <property type="nucleotide sequence ID" value="NZ_JAGTUU010000001.1"/>
</dbReference>
<dbReference type="Pfam" id="PF00582">
    <property type="entry name" value="Usp"/>
    <property type="match status" value="2"/>
</dbReference>
<dbReference type="GO" id="GO:0005524">
    <property type="term" value="F:ATP binding"/>
    <property type="evidence" value="ECO:0007669"/>
    <property type="project" value="UniProtKB-KW"/>
</dbReference>
<comment type="similarity">
    <text evidence="1">Belongs to the universal stress protein A family.</text>
</comment>
<gene>
    <name evidence="5" type="ORF">KB874_01895</name>
</gene>
<sequence length="279" mass="29745">MTDAILVATDLSERSDRALHRAATIARATGARLLAAHVVDDAMPEDMRDTMLSRAEKGLHKQLGHLADGLDFEAKVVTGDPTGALLRLVAETQPRLLVVGTHRPRPFLDLVRETTVMRIVRRAACPVLMVRIPGDTPYATVLSACDFSPASDAALLLSAQLAPDATRHPVHAVHVPYSGMMAASGGSADLVVASFLQEAEQQAEIWRKKKVVQSEELKVVHGPLGAVIWQEANRLNADLICAGAHGRVGAPPALLGSLATELLRDAPCDVLLARPAADQ</sequence>
<keyword evidence="2" id="KW-0547">Nucleotide-binding</keyword>
<evidence type="ECO:0000259" key="4">
    <source>
        <dbReference type="Pfam" id="PF00582"/>
    </source>
</evidence>
<dbReference type="PANTHER" id="PTHR46268">
    <property type="entry name" value="STRESS RESPONSE PROTEIN NHAX"/>
    <property type="match status" value="1"/>
</dbReference>
<dbReference type="Proteomes" id="UP000681356">
    <property type="component" value="Unassembled WGS sequence"/>
</dbReference>
<dbReference type="PRINTS" id="PR01438">
    <property type="entry name" value="UNVRSLSTRESS"/>
</dbReference>
<keyword evidence="6" id="KW-1185">Reference proteome</keyword>
<organism evidence="5 6">
    <name type="scientific">Thetidibacter halocola</name>
    <dbReference type="NCBI Taxonomy" id="2827239"/>
    <lineage>
        <taxon>Bacteria</taxon>
        <taxon>Pseudomonadati</taxon>
        <taxon>Pseudomonadota</taxon>
        <taxon>Alphaproteobacteria</taxon>
        <taxon>Rhodobacterales</taxon>
        <taxon>Roseobacteraceae</taxon>
        <taxon>Thetidibacter</taxon>
    </lineage>
</organism>
<evidence type="ECO:0000256" key="2">
    <source>
        <dbReference type="ARBA" id="ARBA00022741"/>
    </source>
</evidence>